<proteinExistence type="predicted"/>
<keyword evidence="2 6" id="KW-0812">Transmembrane</keyword>
<gene>
    <name evidence="8" type="ORF">B0T10DRAFT_442253</name>
</gene>
<evidence type="ECO:0000256" key="4">
    <source>
        <dbReference type="ARBA" id="ARBA00023136"/>
    </source>
</evidence>
<dbReference type="PANTHER" id="PTHR23502:SF181">
    <property type="entry name" value="MAJOR FACILITATOR SUPERFAMILY (MFS) PROFILE DOMAIN-CONTAINING PROTEIN"/>
    <property type="match status" value="1"/>
</dbReference>
<feature type="transmembrane region" description="Helical" evidence="6">
    <location>
        <begin position="489"/>
        <end position="510"/>
    </location>
</feature>
<evidence type="ECO:0000313" key="9">
    <source>
        <dbReference type="Proteomes" id="UP000777438"/>
    </source>
</evidence>
<dbReference type="GO" id="GO:0022857">
    <property type="term" value="F:transmembrane transporter activity"/>
    <property type="evidence" value="ECO:0007669"/>
    <property type="project" value="InterPro"/>
</dbReference>
<evidence type="ECO:0000313" key="8">
    <source>
        <dbReference type="EMBL" id="KAH6888108.1"/>
    </source>
</evidence>
<evidence type="ECO:0000256" key="6">
    <source>
        <dbReference type="SAM" id="Phobius"/>
    </source>
</evidence>
<dbReference type="EMBL" id="JAGPYM010000013">
    <property type="protein sequence ID" value="KAH6888108.1"/>
    <property type="molecule type" value="Genomic_DNA"/>
</dbReference>
<dbReference type="SUPFAM" id="SSF103473">
    <property type="entry name" value="MFS general substrate transporter"/>
    <property type="match status" value="1"/>
</dbReference>
<feature type="transmembrane region" description="Helical" evidence="6">
    <location>
        <begin position="192"/>
        <end position="215"/>
    </location>
</feature>
<keyword evidence="9" id="KW-1185">Reference proteome</keyword>
<feature type="transmembrane region" description="Helical" evidence="6">
    <location>
        <begin position="317"/>
        <end position="337"/>
    </location>
</feature>
<reference evidence="8 9" key="1">
    <citation type="journal article" date="2021" name="Nat. Commun.">
        <title>Genetic determinants of endophytism in the Arabidopsis root mycobiome.</title>
        <authorList>
            <person name="Mesny F."/>
            <person name="Miyauchi S."/>
            <person name="Thiergart T."/>
            <person name="Pickel B."/>
            <person name="Atanasova L."/>
            <person name="Karlsson M."/>
            <person name="Huettel B."/>
            <person name="Barry K.W."/>
            <person name="Haridas S."/>
            <person name="Chen C."/>
            <person name="Bauer D."/>
            <person name="Andreopoulos W."/>
            <person name="Pangilinan J."/>
            <person name="LaButti K."/>
            <person name="Riley R."/>
            <person name="Lipzen A."/>
            <person name="Clum A."/>
            <person name="Drula E."/>
            <person name="Henrissat B."/>
            <person name="Kohler A."/>
            <person name="Grigoriev I.V."/>
            <person name="Martin F.M."/>
            <person name="Hacquard S."/>
        </authorList>
    </citation>
    <scope>NUCLEOTIDE SEQUENCE [LARGE SCALE GENOMIC DNA]</scope>
    <source>
        <strain evidence="8 9">MPI-CAGE-CH-0241</strain>
    </source>
</reference>
<organism evidence="8 9">
    <name type="scientific">Thelonectria olida</name>
    <dbReference type="NCBI Taxonomy" id="1576542"/>
    <lineage>
        <taxon>Eukaryota</taxon>
        <taxon>Fungi</taxon>
        <taxon>Dikarya</taxon>
        <taxon>Ascomycota</taxon>
        <taxon>Pezizomycotina</taxon>
        <taxon>Sordariomycetes</taxon>
        <taxon>Hypocreomycetidae</taxon>
        <taxon>Hypocreales</taxon>
        <taxon>Nectriaceae</taxon>
        <taxon>Thelonectria</taxon>
    </lineage>
</organism>
<dbReference type="GO" id="GO:0005886">
    <property type="term" value="C:plasma membrane"/>
    <property type="evidence" value="ECO:0007669"/>
    <property type="project" value="TreeGrafter"/>
</dbReference>
<protein>
    <submittedName>
        <fullName evidence="8">Major facilitator superfamily transporter</fullName>
    </submittedName>
</protein>
<feature type="transmembrane region" description="Helical" evidence="6">
    <location>
        <begin position="391"/>
        <end position="416"/>
    </location>
</feature>
<feature type="transmembrane region" description="Helical" evidence="6">
    <location>
        <begin position="62"/>
        <end position="83"/>
    </location>
</feature>
<dbReference type="InterPro" id="IPR036259">
    <property type="entry name" value="MFS_trans_sf"/>
</dbReference>
<evidence type="ECO:0000256" key="5">
    <source>
        <dbReference type="ARBA" id="ARBA00023180"/>
    </source>
</evidence>
<dbReference type="Proteomes" id="UP000777438">
    <property type="component" value="Unassembled WGS sequence"/>
</dbReference>
<dbReference type="InterPro" id="IPR011701">
    <property type="entry name" value="MFS"/>
</dbReference>
<dbReference type="PANTHER" id="PTHR23502">
    <property type="entry name" value="MAJOR FACILITATOR SUPERFAMILY"/>
    <property type="match status" value="1"/>
</dbReference>
<sequence>MSAWRFAFSLSKAEVHEAKPPGTAVIIREYNQHVDSSLEIVKVPQPSADPADPLNWPTWRKFSVLLVASLFAFAGNFLSASIAPALQLLYHGFVPPTRSFTELTYYISVSSLFLGASNIVWVPLSNIFGRRPVLLVATLLMTLSTLWCALAQSYESLFAARVFQAIGGGASETVSPAIVGEVFFLHERGRAMAIYTVFLAGGPIVGGIAGGYIGFRVGWRYIFWVGMGLAGLCFLGVLFLVPETLFERPFVSAAATDAAEDDKPEEVRVESRQTPQPYRPFTFAQSLGFTSPRGNWTQKFFQPWYTALLPGTWMVMLHYAGLVGGIVAVSTIGPSIVGAPPYLWGENVGLINVGGLVGSILGALYTYAVVDSRLKRSARRERDGSAEPESRLPTMFPALAIATSGFFVFGFCAQYPSKNAWVGLQAGYAMIAFGLMQVPSVGFSYLIDCYAHMAADCFVIITILRAIIAFAWTFFIAGWIEDRGAAEPFGVFGMIMGVFSLLTVPVWLLGKRMRIATANLVQA</sequence>
<keyword evidence="3 6" id="KW-1133">Transmembrane helix</keyword>
<dbReference type="InterPro" id="IPR020846">
    <property type="entry name" value="MFS_dom"/>
</dbReference>
<comment type="subcellular location">
    <subcellularLocation>
        <location evidence="1">Membrane</location>
        <topology evidence="1">Multi-pass membrane protein</topology>
    </subcellularLocation>
</comment>
<feature type="transmembrane region" description="Helical" evidence="6">
    <location>
        <begin position="428"/>
        <end position="447"/>
    </location>
</feature>
<feature type="transmembrane region" description="Helical" evidence="6">
    <location>
        <begin position="133"/>
        <end position="154"/>
    </location>
</feature>
<evidence type="ECO:0000259" key="7">
    <source>
        <dbReference type="PROSITE" id="PS50850"/>
    </source>
</evidence>
<accession>A0A9P8W3G9</accession>
<dbReference type="PROSITE" id="PS50850">
    <property type="entry name" value="MFS"/>
    <property type="match status" value="1"/>
</dbReference>
<dbReference type="Gene3D" id="1.20.1250.20">
    <property type="entry name" value="MFS general substrate transporter like domains"/>
    <property type="match status" value="1"/>
</dbReference>
<feature type="transmembrane region" description="Helical" evidence="6">
    <location>
        <begin position="454"/>
        <end position="477"/>
    </location>
</feature>
<feature type="transmembrane region" description="Helical" evidence="6">
    <location>
        <begin position="349"/>
        <end position="370"/>
    </location>
</feature>
<feature type="domain" description="Major facilitator superfamily (MFS) profile" evidence="7">
    <location>
        <begin position="64"/>
        <end position="514"/>
    </location>
</feature>
<evidence type="ECO:0000256" key="3">
    <source>
        <dbReference type="ARBA" id="ARBA00022989"/>
    </source>
</evidence>
<feature type="transmembrane region" description="Helical" evidence="6">
    <location>
        <begin position="221"/>
        <end position="241"/>
    </location>
</feature>
<feature type="transmembrane region" description="Helical" evidence="6">
    <location>
        <begin position="103"/>
        <end position="121"/>
    </location>
</feature>
<comment type="caution">
    <text evidence="8">The sequence shown here is derived from an EMBL/GenBank/DDBJ whole genome shotgun (WGS) entry which is preliminary data.</text>
</comment>
<keyword evidence="4 6" id="KW-0472">Membrane</keyword>
<evidence type="ECO:0000256" key="1">
    <source>
        <dbReference type="ARBA" id="ARBA00004141"/>
    </source>
</evidence>
<name>A0A9P8W3G9_9HYPO</name>
<dbReference type="AlphaFoldDB" id="A0A9P8W3G9"/>
<feature type="transmembrane region" description="Helical" evidence="6">
    <location>
        <begin position="166"/>
        <end position="185"/>
    </location>
</feature>
<dbReference type="Pfam" id="PF07690">
    <property type="entry name" value="MFS_1"/>
    <property type="match status" value="1"/>
</dbReference>
<dbReference type="OrthoDB" id="2533084at2759"/>
<evidence type="ECO:0000256" key="2">
    <source>
        <dbReference type="ARBA" id="ARBA00022692"/>
    </source>
</evidence>
<keyword evidence="5" id="KW-0325">Glycoprotein</keyword>